<keyword evidence="7" id="KW-0238">DNA-binding</keyword>
<evidence type="ECO:0000256" key="1">
    <source>
        <dbReference type="ARBA" id="ARBA00004123"/>
    </source>
</evidence>
<dbReference type="Gene3D" id="1.10.486.10">
    <property type="entry name" value="PCRA, domain 4"/>
    <property type="match status" value="1"/>
</dbReference>
<dbReference type="PANTHER" id="PTHR32121:SF0">
    <property type="entry name" value="PCNA-INTERACTING PARTNER"/>
    <property type="match status" value="1"/>
</dbReference>
<organism evidence="13 14">
    <name type="scientific">Macrostomum lignano</name>
    <dbReference type="NCBI Taxonomy" id="282301"/>
    <lineage>
        <taxon>Eukaryota</taxon>
        <taxon>Metazoa</taxon>
        <taxon>Spiralia</taxon>
        <taxon>Lophotrochozoa</taxon>
        <taxon>Platyhelminthes</taxon>
        <taxon>Rhabditophora</taxon>
        <taxon>Macrostomorpha</taxon>
        <taxon>Macrostomida</taxon>
        <taxon>Macrostomidae</taxon>
        <taxon>Macrostomum</taxon>
    </lineage>
</organism>
<evidence type="ECO:0000256" key="5">
    <source>
        <dbReference type="ARBA" id="ARBA00022490"/>
    </source>
</evidence>
<feature type="compositionally biased region" description="Basic and acidic residues" evidence="12">
    <location>
        <begin position="1115"/>
        <end position="1124"/>
    </location>
</feature>
<keyword evidence="9" id="KW-0539">Nucleus</keyword>
<feature type="region of interest" description="Disordered" evidence="12">
    <location>
        <begin position="1090"/>
        <end position="1155"/>
    </location>
</feature>
<keyword evidence="6" id="KW-0227">DNA damage</keyword>
<proteinExistence type="inferred from homology"/>
<evidence type="ECO:0000256" key="11">
    <source>
        <dbReference type="ARBA" id="ARBA00032731"/>
    </source>
</evidence>
<comment type="subcellular location">
    <subcellularLocation>
        <location evidence="2">Cytoplasm</location>
    </subcellularLocation>
    <subcellularLocation>
        <location evidence="1">Nucleus</location>
    </subcellularLocation>
</comment>
<comment type="similarity">
    <text evidence="3">Belongs to the PARI family.</text>
</comment>
<dbReference type="GO" id="GO:0005634">
    <property type="term" value="C:nucleus"/>
    <property type="evidence" value="ECO:0007669"/>
    <property type="project" value="UniProtKB-SubCell"/>
</dbReference>
<evidence type="ECO:0000313" key="13">
    <source>
        <dbReference type="Proteomes" id="UP000095280"/>
    </source>
</evidence>
<dbReference type="GO" id="GO:0003677">
    <property type="term" value="F:DNA binding"/>
    <property type="evidence" value="ECO:0007669"/>
    <property type="project" value="UniProtKB-KW"/>
</dbReference>
<dbReference type="PANTHER" id="PTHR32121">
    <property type="entry name" value="PCNA-INTERACTING PARTNER"/>
    <property type="match status" value="1"/>
</dbReference>
<evidence type="ECO:0000256" key="2">
    <source>
        <dbReference type="ARBA" id="ARBA00004496"/>
    </source>
</evidence>
<feature type="region of interest" description="Disordered" evidence="12">
    <location>
        <begin position="1196"/>
        <end position="1296"/>
    </location>
</feature>
<feature type="region of interest" description="Disordered" evidence="12">
    <location>
        <begin position="206"/>
        <end position="243"/>
    </location>
</feature>
<evidence type="ECO:0000256" key="7">
    <source>
        <dbReference type="ARBA" id="ARBA00023125"/>
    </source>
</evidence>
<evidence type="ECO:0000256" key="8">
    <source>
        <dbReference type="ARBA" id="ARBA00023204"/>
    </source>
</evidence>
<keyword evidence="13" id="KW-1185">Reference proteome</keyword>
<protein>
    <recommendedName>
        <fullName evidence="4">PCNA-interacting partner</fullName>
    </recommendedName>
    <alternativeName>
        <fullName evidence="10">PARP-1 binding protein</fullName>
    </alternativeName>
    <alternativeName>
        <fullName evidence="11">PARP1-binding protein</fullName>
    </alternativeName>
</protein>
<name>A0A1I8H1J1_9PLAT</name>
<evidence type="ECO:0000256" key="6">
    <source>
        <dbReference type="ARBA" id="ARBA00022763"/>
    </source>
</evidence>
<dbReference type="Proteomes" id="UP000095280">
    <property type="component" value="Unplaced"/>
</dbReference>
<evidence type="ECO:0000256" key="9">
    <source>
        <dbReference type="ARBA" id="ARBA00023242"/>
    </source>
</evidence>
<feature type="compositionally biased region" description="Polar residues" evidence="12">
    <location>
        <begin position="1217"/>
        <end position="1233"/>
    </location>
</feature>
<evidence type="ECO:0000256" key="3">
    <source>
        <dbReference type="ARBA" id="ARBA00009135"/>
    </source>
</evidence>
<evidence type="ECO:0000256" key="10">
    <source>
        <dbReference type="ARBA" id="ARBA00031632"/>
    </source>
</evidence>
<dbReference type="InterPro" id="IPR038932">
    <property type="entry name" value="PARPBP"/>
</dbReference>
<feature type="compositionally biased region" description="Polar residues" evidence="12">
    <location>
        <begin position="212"/>
        <end position="231"/>
    </location>
</feature>
<feature type="compositionally biased region" description="Polar residues" evidence="12">
    <location>
        <begin position="1263"/>
        <end position="1283"/>
    </location>
</feature>
<reference evidence="14" key="1">
    <citation type="submission" date="2016-11" db="UniProtKB">
        <authorList>
            <consortium name="WormBaseParasite"/>
        </authorList>
    </citation>
    <scope>IDENTIFICATION</scope>
</reference>
<dbReference type="GO" id="GO:0005737">
    <property type="term" value="C:cytoplasm"/>
    <property type="evidence" value="ECO:0007669"/>
    <property type="project" value="UniProtKB-SubCell"/>
</dbReference>
<evidence type="ECO:0000313" key="14">
    <source>
        <dbReference type="WBParaSite" id="maker-uti_cns_0003887-snap-gene-0.2-mRNA-1"/>
    </source>
</evidence>
<dbReference type="GO" id="GO:0000785">
    <property type="term" value="C:chromatin"/>
    <property type="evidence" value="ECO:0007669"/>
    <property type="project" value="TreeGrafter"/>
</dbReference>
<evidence type="ECO:0000256" key="4">
    <source>
        <dbReference type="ARBA" id="ARBA00014320"/>
    </source>
</evidence>
<dbReference type="GO" id="GO:0006281">
    <property type="term" value="P:DNA repair"/>
    <property type="evidence" value="ECO:0007669"/>
    <property type="project" value="UniProtKB-KW"/>
</dbReference>
<keyword evidence="5" id="KW-0963">Cytoplasm</keyword>
<evidence type="ECO:0000256" key="12">
    <source>
        <dbReference type="SAM" id="MobiDB-lite"/>
    </source>
</evidence>
<dbReference type="WBParaSite" id="maker-uti_cns_0003887-snap-gene-0.2-mRNA-1">
    <property type="protein sequence ID" value="maker-uti_cns_0003887-snap-gene-0.2-mRNA-1"/>
    <property type="gene ID" value="maker-uti_cns_0003887-snap-gene-0.2"/>
</dbReference>
<sequence>SSICSESKSDNQPELFLQLLLHFLHRQQRVSQLHRVAVGPEALEQLALVISSLSQTTSAGSGFNALMDAASVRRVDLSLERVYQRPGLGVDGLDHRLEQRRPLAVRTKGSPGKSSATPQILADVGNQTAEVDELLTSWKLTRLSVSASAEDCSLGVHDGLLRVDHQADARRNGNQSIQLSLGALEGEVIGVAKHAEPSLRRKLSSLEGRAVRSTQSSTRINRNGASVSPWSTPEDVSKKSDRPSGVETAAVVPWYSAMTAEISSSGTLYARSTSGSASLTTESKAFLKSTKIRIRVNWRMRASSMTRRRARICVTVPRWGRNPFCSGHRYGSSTVCNRDSSMRLNSFAAQDCRQMPRCSSSLVVPGFFGMATMCAVVHSFGATSPESTRFITLATSVATQWIRSASVGTSSGPSALPPGDCRANFTTSAVLTGATLKLSSAGNGVSGGSLRFSGSGGGGALTMAAKNSRSSFLRSSGMSPAWLSAMRRFRPSVDDGPGHAPSGIGPCGRDGLDGVIDSGLLPLQVDSRQSLLRLASLPPTQTEPLQIFPRFVDRGVVLPDRLPALGRSHQRDCLLRSGSNCSAHLRVLGSSTLVAQRSDKGTGKATPRLGVPERAVVARGGRFGGRSQMSSRWSDRRASGVMVRQLVTRRRSRKRTSTWSSCASLRVAFRPRAFRRLRLQPTKVASLPGDLRNLVLADTMSCLSRKSSSAPVLPFSRAVTNSDRSDLRRTAFRSPRMTTISIGRGDHTFIDLVDSILNLLDEDSRMTIKEIADRRQHSEGEVFRRSLLDSRLLDYRQAFEYLLETTDASLGSSISCREFQVSDSQWSRLTLPDAWILHRLLSIPGVQIVDRESGSSVTADQLIDKNRRFPLCNNVASPPALAAIYDYMCSALNCRNVAAFARVFNAPARGLSHAVFTELRRQGQAKGLSPLQIAQSFVGRVKLGGSGYAPDPADPLHAHSESLSELVKTFGRLCNALDDCDSSASSFAKLVANLLSRDSSGRFPASEIADALSIVSKLKTDFGATVDCRSAVLRCVDFIACGCYPQPQVESRLLASQSPSPRGRIPVAIATAATPRRGYASAGLVDMFRSPSLPSPKTPTPTRRHRMTAVAGGRNDSDGIDGSKRKQLQRTPVLAPAPLWSNPENRTSHLSPVVPASPTPLASVAKVNSGLSNQIQETSPKQPLTSRIINRLARYGFGDSASSTPADNQADDKPRRSSTGSVAPRQRQSNTRANAAGAVVKKRKSDEPKRSASSTGKVKIKKNSSGAAKQSRNSSGLASNSAGVKSRLVTDFFKKA</sequence>
<dbReference type="GO" id="GO:2000042">
    <property type="term" value="P:negative regulation of double-strand break repair via homologous recombination"/>
    <property type="evidence" value="ECO:0007669"/>
    <property type="project" value="InterPro"/>
</dbReference>
<keyword evidence="8" id="KW-0234">DNA repair</keyword>
<accession>A0A1I8H1J1</accession>